<evidence type="ECO:0000256" key="5">
    <source>
        <dbReference type="ARBA" id="ARBA00023136"/>
    </source>
</evidence>
<feature type="transmembrane region" description="Helical" evidence="7">
    <location>
        <begin position="164"/>
        <end position="185"/>
    </location>
</feature>
<protein>
    <recommendedName>
        <fullName evidence="8">G-protein coupled receptors family 1 profile domain-containing protein</fullName>
    </recommendedName>
</protein>
<feature type="transmembrane region" description="Helical" evidence="7">
    <location>
        <begin position="395"/>
        <end position="415"/>
    </location>
</feature>
<feature type="transmembrane region" description="Helical" evidence="7">
    <location>
        <begin position="116"/>
        <end position="144"/>
    </location>
</feature>
<accession>A0ABN8LYV7</accession>
<dbReference type="InterPro" id="IPR000276">
    <property type="entry name" value="GPCR_Rhodpsn"/>
</dbReference>
<dbReference type="InterPro" id="IPR017452">
    <property type="entry name" value="GPCR_Rhodpsn_7TM"/>
</dbReference>
<sequence>MHVQNISRNASNITKEANEWDVESLSCYHFNSVHYSIGESSLVWYIISFVVNGVVQSIATVINLLILLAISKTPSLHSPSNTLLFGLALSDLGVGLIVHPLFLLHMIGKLARNRDVFCHAGIAAEIAANALCIISLLTVTAVSLDRYLALQLHLRYKQLITIKRVTLVIGFIWVAGTTIGSFWLYKPEVIKFAAMATIAICLMAATYSYFKIYRAFKMAVSTEDELNDGLICYHFTDIHFNLGESSPAWYIFTCVVNAVFSVIATLSNLLVLVAIYRAPSLHTPSGTLLFGLALSDLGVGLIVHPLFFSQILAKVIRNKPLFCEAGISVEITANALCIVSLLTVTAVSLDRYLALRLHLRYKELITINRAILVLVCVWLFSSLFGSLWLWKHEVIKIVAIVIITVSLSIASFSYFSIYRVVVHHRSVIHVQRNRILSFQKADEEEINVASIKRQAISTFWVYCILAVCFTPYMCTVAVIEAEGISTESRISYEITATLIFINSSLNPLIYCWRLREINDAVRQTWRSLIS</sequence>
<dbReference type="Pfam" id="PF00001">
    <property type="entry name" value="7tm_1"/>
    <property type="match status" value="2"/>
</dbReference>
<evidence type="ECO:0000313" key="10">
    <source>
        <dbReference type="Proteomes" id="UP001159427"/>
    </source>
</evidence>
<dbReference type="SUPFAM" id="SSF81321">
    <property type="entry name" value="Family A G protein-coupled receptor-like"/>
    <property type="match status" value="2"/>
</dbReference>
<feature type="transmembrane region" description="Helical" evidence="7">
    <location>
        <begin position="192"/>
        <end position="210"/>
    </location>
</feature>
<evidence type="ECO:0000313" key="9">
    <source>
        <dbReference type="EMBL" id="CAH3019508.1"/>
    </source>
</evidence>
<organism evidence="9 10">
    <name type="scientific">Porites evermanni</name>
    <dbReference type="NCBI Taxonomy" id="104178"/>
    <lineage>
        <taxon>Eukaryota</taxon>
        <taxon>Metazoa</taxon>
        <taxon>Cnidaria</taxon>
        <taxon>Anthozoa</taxon>
        <taxon>Hexacorallia</taxon>
        <taxon>Scleractinia</taxon>
        <taxon>Fungiina</taxon>
        <taxon>Poritidae</taxon>
        <taxon>Porites</taxon>
    </lineage>
</organism>
<feature type="transmembrane region" description="Helical" evidence="7">
    <location>
        <begin position="42"/>
        <end position="70"/>
    </location>
</feature>
<feature type="transmembrane region" description="Helical" evidence="7">
    <location>
        <begin position="327"/>
        <end position="349"/>
    </location>
</feature>
<keyword evidence="5 7" id="KW-0472">Membrane</keyword>
<evidence type="ECO:0000256" key="4">
    <source>
        <dbReference type="ARBA" id="ARBA00022989"/>
    </source>
</evidence>
<keyword evidence="3 6" id="KW-0812">Transmembrane</keyword>
<feature type="transmembrane region" description="Helical" evidence="7">
    <location>
        <begin position="491"/>
        <end position="512"/>
    </location>
</feature>
<evidence type="ECO:0000256" key="7">
    <source>
        <dbReference type="SAM" id="Phobius"/>
    </source>
</evidence>
<dbReference type="PANTHER" id="PTHR22750">
    <property type="entry name" value="G-PROTEIN COUPLED RECEPTOR"/>
    <property type="match status" value="1"/>
</dbReference>
<feature type="transmembrane region" description="Helical" evidence="7">
    <location>
        <begin position="82"/>
        <end position="104"/>
    </location>
</feature>
<feature type="transmembrane region" description="Helical" evidence="7">
    <location>
        <begin position="288"/>
        <end position="307"/>
    </location>
</feature>
<keyword evidence="2" id="KW-1003">Cell membrane</keyword>
<dbReference type="CDD" id="cd00637">
    <property type="entry name" value="7tm_classA_rhodopsin-like"/>
    <property type="match status" value="1"/>
</dbReference>
<dbReference type="EMBL" id="CALNXI010000117">
    <property type="protein sequence ID" value="CAH3019508.1"/>
    <property type="molecule type" value="Genomic_DNA"/>
</dbReference>
<gene>
    <name evidence="9" type="ORF">PEVE_00002873</name>
</gene>
<comment type="subcellular location">
    <subcellularLocation>
        <location evidence="1">Cell membrane</location>
        <topology evidence="1">Multi-pass membrane protein</topology>
    </subcellularLocation>
</comment>
<name>A0ABN8LYV7_9CNID</name>
<evidence type="ECO:0000256" key="3">
    <source>
        <dbReference type="ARBA" id="ARBA00022692"/>
    </source>
</evidence>
<evidence type="ECO:0000256" key="6">
    <source>
        <dbReference type="RuleBase" id="RU000688"/>
    </source>
</evidence>
<evidence type="ECO:0000256" key="2">
    <source>
        <dbReference type="ARBA" id="ARBA00022475"/>
    </source>
</evidence>
<keyword evidence="6" id="KW-0807">Transducer</keyword>
<dbReference type="SMART" id="SM01381">
    <property type="entry name" value="7TM_GPCR_Srsx"/>
    <property type="match status" value="1"/>
</dbReference>
<comment type="caution">
    <text evidence="9">The sequence shown here is derived from an EMBL/GenBank/DDBJ whole genome shotgun (WGS) entry which is preliminary data.</text>
</comment>
<dbReference type="PROSITE" id="PS50262">
    <property type="entry name" value="G_PROTEIN_RECEP_F1_2"/>
    <property type="match status" value="2"/>
</dbReference>
<evidence type="ECO:0000259" key="8">
    <source>
        <dbReference type="PROSITE" id="PS50262"/>
    </source>
</evidence>
<dbReference type="Proteomes" id="UP001159427">
    <property type="component" value="Unassembled WGS sequence"/>
</dbReference>
<feature type="transmembrane region" description="Helical" evidence="7">
    <location>
        <begin position="370"/>
        <end position="389"/>
    </location>
</feature>
<dbReference type="Gene3D" id="1.20.1070.10">
    <property type="entry name" value="Rhodopsin 7-helix transmembrane proteins"/>
    <property type="match status" value="2"/>
</dbReference>
<feature type="transmembrane region" description="Helical" evidence="7">
    <location>
        <begin position="249"/>
        <end position="276"/>
    </location>
</feature>
<feature type="domain" description="G-protein coupled receptors family 1 profile" evidence="8">
    <location>
        <begin position="267"/>
        <end position="510"/>
    </location>
</feature>
<evidence type="ECO:0000256" key="1">
    <source>
        <dbReference type="ARBA" id="ARBA00004651"/>
    </source>
</evidence>
<feature type="domain" description="G-protein coupled receptors family 1 profile" evidence="8">
    <location>
        <begin position="62"/>
        <end position="210"/>
    </location>
</feature>
<feature type="transmembrane region" description="Helical" evidence="7">
    <location>
        <begin position="459"/>
        <end position="479"/>
    </location>
</feature>
<dbReference type="PRINTS" id="PR00237">
    <property type="entry name" value="GPCRRHODOPSN"/>
</dbReference>
<proteinExistence type="inferred from homology"/>
<keyword evidence="6" id="KW-0675">Receptor</keyword>
<keyword evidence="10" id="KW-1185">Reference proteome</keyword>
<keyword evidence="6" id="KW-0297">G-protein coupled receptor</keyword>
<keyword evidence="4 7" id="KW-1133">Transmembrane helix</keyword>
<reference evidence="9 10" key="1">
    <citation type="submission" date="2022-05" db="EMBL/GenBank/DDBJ databases">
        <authorList>
            <consortium name="Genoscope - CEA"/>
            <person name="William W."/>
        </authorList>
    </citation>
    <scope>NUCLEOTIDE SEQUENCE [LARGE SCALE GENOMIC DNA]</scope>
</reference>
<comment type="similarity">
    <text evidence="6">Belongs to the G-protein coupled receptor 1 family.</text>
</comment>
<dbReference type="PROSITE" id="PS00237">
    <property type="entry name" value="G_PROTEIN_RECEP_F1_1"/>
    <property type="match status" value="1"/>
</dbReference>